<feature type="domain" description="DUF7094" evidence="3">
    <location>
        <begin position="220"/>
        <end position="323"/>
    </location>
</feature>
<evidence type="ECO:0000256" key="1">
    <source>
        <dbReference type="SAM" id="Coils"/>
    </source>
</evidence>
<feature type="coiled-coil region" evidence="1">
    <location>
        <begin position="113"/>
        <end position="140"/>
    </location>
</feature>
<accession>A0A0W1RB27</accession>
<dbReference type="Pfam" id="PF23374">
    <property type="entry name" value="Fn3_arc"/>
    <property type="match status" value="1"/>
</dbReference>
<evidence type="ECO:0000313" key="6">
    <source>
        <dbReference type="Proteomes" id="UP000054387"/>
    </source>
</evidence>
<organism evidence="5 6">
    <name type="scientific">Haloprofundus marisrubri</name>
    <dbReference type="NCBI Taxonomy" id="1514971"/>
    <lineage>
        <taxon>Archaea</taxon>
        <taxon>Methanobacteriati</taxon>
        <taxon>Methanobacteriota</taxon>
        <taxon>Stenosarchaea group</taxon>
        <taxon>Halobacteria</taxon>
        <taxon>Halobacteriales</taxon>
        <taxon>Haloferacaceae</taxon>
        <taxon>Haloprofundus</taxon>
    </lineage>
</organism>
<dbReference type="AlphaFoldDB" id="A0A0W1RB27"/>
<dbReference type="EMBL" id="LOPU01000016">
    <property type="protein sequence ID" value="KTG10695.1"/>
    <property type="molecule type" value="Genomic_DNA"/>
</dbReference>
<dbReference type="STRING" id="1514971.AUR64_05720"/>
<dbReference type="Pfam" id="PF23375">
    <property type="entry name" value="DUF7094"/>
    <property type="match status" value="1"/>
</dbReference>
<dbReference type="Pfam" id="PF23379">
    <property type="entry name" value="DUF7096"/>
    <property type="match status" value="1"/>
</dbReference>
<name>A0A0W1RB27_9EURY</name>
<feature type="domain" description="DUF7096" evidence="4">
    <location>
        <begin position="9"/>
        <end position="213"/>
    </location>
</feature>
<dbReference type="InterPro" id="IPR056397">
    <property type="entry name" value="Fn3_arc"/>
</dbReference>
<feature type="domain" description="Fibronectin-III type-like" evidence="2">
    <location>
        <begin position="333"/>
        <end position="412"/>
    </location>
</feature>
<evidence type="ECO:0000313" key="5">
    <source>
        <dbReference type="EMBL" id="KTG10695.1"/>
    </source>
</evidence>
<reference evidence="5 6" key="1">
    <citation type="submission" date="2015-12" db="EMBL/GenBank/DDBJ databases">
        <title>Haloprofundus marisrubri gen. nov., sp. nov., an extremely halophilic archaeon isolated from the Discovery deep brine-seawater interface in the Red Sea.</title>
        <authorList>
            <person name="Zhang G."/>
            <person name="Stingl U."/>
            <person name="Rashid M."/>
        </authorList>
    </citation>
    <scope>NUCLEOTIDE SEQUENCE [LARGE SCALE GENOMIC DNA]</scope>
    <source>
        <strain evidence="5 6">SB9</strain>
    </source>
</reference>
<evidence type="ECO:0000259" key="3">
    <source>
        <dbReference type="Pfam" id="PF23375"/>
    </source>
</evidence>
<protein>
    <submittedName>
        <fullName evidence="5">Uncharacterized protein</fullName>
    </submittedName>
</protein>
<sequence length="443" mass="47417">MMTVYAPLMRQFAASITALLLLLSSVAGVVVAAPPAVESTSALATDSEPALAEIDNETSVLTLSDDEDVAAFGAPSANLSASLSVRDTRIQSELRTRTTAQRLAAINDESERRRAVLRTLTELEIRADDLRAEERAALAAHTDGEISASQLLVQLAHVHTEAAELRSNATMLARTANEIDGLSIDGRVGSVRLELQTMRGPIRERAADALRGGVAPTRTYVQTTDDGVVLSMVDDGVYVREVYDASKRTTGASGRITVGELPEVIERAYPVIMQRGEFNSPTGVQASNIFVGKVRYMGGDLTAYVDRSNDGQVFREVQRIRLDEAYVAQSTNSTRSGLELRVNPTYAGGPLRIELVNAATGDPVQGNISVGRPDSNEQPTYLGRTNANGVLWTTAPGDEFVVQAIRGNSFVSVELTPEDPMNVSDPTDSLVAPPTHARVVANA</sequence>
<dbReference type="InterPro" id="IPR055522">
    <property type="entry name" value="DUF7096"/>
</dbReference>
<gene>
    <name evidence="5" type="ORF">AUR64_05720</name>
</gene>
<keyword evidence="1" id="KW-0175">Coiled coil</keyword>
<comment type="caution">
    <text evidence="5">The sequence shown here is derived from an EMBL/GenBank/DDBJ whole genome shotgun (WGS) entry which is preliminary data.</text>
</comment>
<proteinExistence type="predicted"/>
<dbReference type="InterPro" id="IPR055520">
    <property type="entry name" value="DUF7094"/>
</dbReference>
<evidence type="ECO:0000259" key="2">
    <source>
        <dbReference type="Pfam" id="PF23374"/>
    </source>
</evidence>
<dbReference type="Proteomes" id="UP000054387">
    <property type="component" value="Unassembled WGS sequence"/>
</dbReference>
<evidence type="ECO:0000259" key="4">
    <source>
        <dbReference type="Pfam" id="PF23379"/>
    </source>
</evidence>
<keyword evidence="6" id="KW-1185">Reference proteome</keyword>